<dbReference type="EMBL" id="HG977195">
    <property type="protein sequence ID" value="CDP79647.1"/>
    <property type="molecule type" value="Genomic_DNA"/>
</dbReference>
<dbReference type="CDD" id="cd00093">
    <property type="entry name" value="HTH_XRE"/>
    <property type="match status" value="1"/>
</dbReference>
<dbReference type="GO" id="GO:0003677">
    <property type="term" value="F:DNA binding"/>
    <property type="evidence" value="ECO:0007669"/>
    <property type="project" value="InterPro"/>
</dbReference>
<feature type="domain" description="HigA2-like helix-turn-helix" evidence="1">
    <location>
        <begin position="11"/>
        <end position="90"/>
    </location>
</feature>
<dbReference type="SUPFAM" id="SSF47413">
    <property type="entry name" value="lambda repressor-like DNA-binding domains"/>
    <property type="match status" value="1"/>
</dbReference>
<dbReference type="Gene3D" id="1.10.260.40">
    <property type="entry name" value="lambda repressor-like DNA-binding domains"/>
    <property type="match status" value="1"/>
</dbReference>
<dbReference type="AlphaFoldDB" id="A0A024LQC6"/>
<dbReference type="Pfam" id="PF13744">
    <property type="entry name" value="HTH_37"/>
    <property type="match status" value="1"/>
</dbReference>
<dbReference type="InterPro" id="IPR010982">
    <property type="entry name" value="Lambda_DNA-bd_dom_sf"/>
</dbReference>
<proteinExistence type="predicted"/>
<evidence type="ECO:0000313" key="2">
    <source>
        <dbReference type="EMBL" id="CDP79647.1"/>
    </source>
</evidence>
<gene>
    <name evidence="2" type="ORF">BN1046_00544</name>
</gene>
<reference evidence="2" key="2">
    <citation type="submission" date="2014-05" db="EMBL/GenBank/DDBJ databases">
        <title>Genome sequencing of Bartonella spp. isolated from human blood.</title>
        <authorList>
            <person name="Raoult D."/>
        </authorList>
    </citation>
    <scope>NUCLEOTIDE SEQUENCE</scope>
    <source>
        <strain evidence="2">MVT06</strain>
    </source>
</reference>
<sequence length="107" mass="11907">MTDIFHGSCNIYADLDFPDSEEMLIKAKLARKISQILKEKGLTQKQACQILTLSQPKLSNILNGEFRGINKMKMLECLAELGNDIKIVVSSEKVSTLKGHVDVIFAP</sequence>
<reference evidence="2" key="1">
    <citation type="submission" date="2013-11" db="EMBL/GenBank/DDBJ databases">
        <authorList>
            <person name="GENOMES U."/>
        </authorList>
    </citation>
    <scope>NUCLEOTIDE SEQUENCE</scope>
    <source>
        <strain evidence="2">MVT06</strain>
    </source>
</reference>
<dbReference type="InterPro" id="IPR001387">
    <property type="entry name" value="Cro/C1-type_HTH"/>
</dbReference>
<name>A0A024LQC6_9HYPH</name>
<protein>
    <submittedName>
        <fullName evidence="2">XRE family transcriptional regulator</fullName>
    </submittedName>
</protein>
<organism evidence="2">
    <name type="scientific">Bartonella schoenbuchensis</name>
    <dbReference type="NCBI Taxonomy" id="165694"/>
    <lineage>
        <taxon>Bacteria</taxon>
        <taxon>Pseudomonadati</taxon>
        <taxon>Pseudomonadota</taxon>
        <taxon>Alphaproteobacteria</taxon>
        <taxon>Hyphomicrobiales</taxon>
        <taxon>Bartonellaceae</taxon>
        <taxon>Bartonella</taxon>
    </lineage>
</organism>
<evidence type="ECO:0000259" key="1">
    <source>
        <dbReference type="Pfam" id="PF13744"/>
    </source>
</evidence>
<dbReference type="InterPro" id="IPR039554">
    <property type="entry name" value="HigA2-like_HTH"/>
</dbReference>
<accession>A0A024LQC6</accession>